<dbReference type="Proteomes" id="UP000321570">
    <property type="component" value="Unassembled WGS sequence"/>
</dbReference>
<evidence type="ECO:0000256" key="1">
    <source>
        <dbReference type="SAM" id="Phobius"/>
    </source>
</evidence>
<keyword evidence="1" id="KW-0472">Membrane</keyword>
<feature type="transmembrane region" description="Helical" evidence="1">
    <location>
        <begin position="22"/>
        <end position="44"/>
    </location>
</feature>
<name>A0A564Y458_HYMDI</name>
<evidence type="ECO:0000313" key="3">
    <source>
        <dbReference type="Proteomes" id="UP000321570"/>
    </source>
</evidence>
<gene>
    <name evidence="2" type="ORF">WMSIL1_LOCUS2743</name>
</gene>
<keyword evidence="1" id="KW-1133">Transmembrane helix</keyword>
<evidence type="ECO:0000313" key="2">
    <source>
        <dbReference type="EMBL" id="VUZ41956.1"/>
    </source>
</evidence>
<keyword evidence="1" id="KW-0812">Transmembrane</keyword>
<dbReference type="AlphaFoldDB" id="A0A564Y458"/>
<proteinExistence type="predicted"/>
<keyword evidence="3" id="KW-1185">Reference proteome</keyword>
<accession>A0A564Y458</accession>
<sequence length="67" mass="7732">MSQETVINNVKALLEEYTTMEYVFPAILIFGTCTMFFFVLLVIFGNDKSEMDTPVLKIDKMKKTKKS</sequence>
<dbReference type="EMBL" id="CABIJS010000077">
    <property type="protein sequence ID" value="VUZ41956.1"/>
    <property type="molecule type" value="Genomic_DNA"/>
</dbReference>
<protein>
    <submittedName>
        <fullName evidence="2">Uncharacterized protein</fullName>
    </submittedName>
</protein>
<reference evidence="2 3" key="1">
    <citation type="submission" date="2019-07" db="EMBL/GenBank/DDBJ databases">
        <authorList>
            <person name="Jastrzebski P J."/>
            <person name="Paukszto L."/>
            <person name="Jastrzebski P J."/>
        </authorList>
    </citation>
    <scope>NUCLEOTIDE SEQUENCE [LARGE SCALE GENOMIC DNA]</scope>
    <source>
        <strain evidence="2 3">WMS-il1</strain>
    </source>
</reference>
<organism evidence="2 3">
    <name type="scientific">Hymenolepis diminuta</name>
    <name type="common">Rat tapeworm</name>
    <dbReference type="NCBI Taxonomy" id="6216"/>
    <lineage>
        <taxon>Eukaryota</taxon>
        <taxon>Metazoa</taxon>
        <taxon>Spiralia</taxon>
        <taxon>Lophotrochozoa</taxon>
        <taxon>Platyhelminthes</taxon>
        <taxon>Cestoda</taxon>
        <taxon>Eucestoda</taxon>
        <taxon>Cyclophyllidea</taxon>
        <taxon>Hymenolepididae</taxon>
        <taxon>Hymenolepis</taxon>
    </lineage>
</organism>